<gene>
    <name evidence="1" type="ORF">SDC9_142282</name>
</gene>
<protein>
    <submittedName>
        <fullName evidence="1">Uncharacterized protein</fullName>
    </submittedName>
</protein>
<name>A0A645E0P8_9ZZZZ</name>
<sequence>MKRAFLLAKIEARAAAEAGFQRKTRKAYALRLNLDAEFTRERGKRLFVEIHYARGVAADAGAAVDQ</sequence>
<proteinExistence type="predicted"/>
<dbReference type="EMBL" id="VSSQ01041658">
    <property type="protein sequence ID" value="MPM95131.1"/>
    <property type="molecule type" value="Genomic_DNA"/>
</dbReference>
<accession>A0A645E0P8</accession>
<reference evidence="1" key="1">
    <citation type="submission" date="2019-08" db="EMBL/GenBank/DDBJ databases">
        <authorList>
            <person name="Kucharzyk K."/>
            <person name="Murdoch R.W."/>
            <person name="Higgins S."/>
            <person name="Loffler F."/>
        </authorList>
    </citation>
    <scope>NUCLEOTIDE SEQUENCE</scope>
</reference>
<comment type="caution">
    <text evidence="1">The sequence shown here is derived from an EMBL/GenBank/DDBJ whole genome shotgun (WGS) entry which is preliminary data.</text>
</comment>
<evidence type="ECO:0000313" key="1">
    <source>
        <dbReference type="EMBL" id="MPM95131.1"/>
    </source>
</evidence>
<organism evidence="1">
    <name type="scientific">bioreactor metagenome</name>
    <dbReference type="NCBI Taxonomy" id="1076179"/>
    <lineage>
        <taxon>unclassified sequences</taxon>
        <taxon>metagenomes</taxon>
        <taxon>ecological metagenomes</taxon>
    </lineage>
</organism>
<dbReference type="AlphaFoldDB" id="A0A645E0P8"/>